<feature type="transmembrane region" description="Helical" evidence="1">
    <location>
        <begin position="73"/>
        <end position="92"/>
    </location>
</feature>
<organism evidence="3 4">
    <name type="scientific">Actinomycetospora rhizophila</name>
    <dbReference type="NCBI Taxonomy" id="1416876"/>
    <lineage>
        <taxon>Bacteria</taxon>
        <taxon>Bacillati</taxon>
        <taxon>Actinomycetota</taxon>
        <taxon>Actinomycetes</taxon>
        <taxon>Pseudonocardiales</taxon>
        <taxon>Pseudonocardiaceae</taxon>
        <taxon>Actinomycetospora</taxon>
    </lineage>
</organism>
<keyword evidence="4" id="KW-1185">Reference proteome</keyword>
<evidence type="ECO:0000256" key="1">
    <source>
        <dbReference type="SAM" id="Phobius"/>
    </source>
</evidence>
<dbReference type="InterPro" id="IPR027787">
    <property type="entry name" value="Alpha/beta-hydrolase_catalytic"/>
</dbReference>
<feature type="domain" description="Alpha/beta-hydrolase catalytic" evidence="2">
    <location>
        <begin position="161"/>
        <end position="290"/>
    </location>
</feature>
<comment type="caution">
    <text evidence="3">The sequence shown here is derived from an EMBL/GenBank/DDBJ whole genome shotgun (WGS) entry which is preliminary data.</text>
</comment>
<keyword evidence="1" id="KW-0472">Membrane</keyword>
<name>A0ABV9ZJF9_9PSEU</name>
<proteinExistence type="predicted"/>
<reference evidence="4" key="1">
    <citation type="journal article" date="2019" name="Int. J. Syst. Evol. Microbiol.">
        <title>The Global Catalogue of Microorganisms (GCM) 10K type strain sequencing project: providing services to taxonomists for standard genome sequencing and annotation.</title>
        <authorList>
            <consortium name="The Broad Institute Genomics Platform"/>
            <consortium name="The Broad Institute Genome Sequencing Center for Infectious Disease"/>
            <person name="Wu L."/>
            <person name="Ma J."/>
        </authorList>
    </citation>
    <scope>NUCLEOTIDE SEQUENCE [LARGE SCALE GENOMIC DNA]</scope>
    <source>
        <strain evidence="4">XZYJ18</strain>
    </source>
</reference>
<dbReference type="SUPFAM" id="SSF53474">
    <property type="entry name" value="alpha/beta-Hydrolases"/>
    <property type="match status" value="1"/>
</dbReference>
<dbReference type="Gene3D" id="3.40.50.1820">
    <property type="entry name" value="alpha/beta hydrolase"/>
    <property type="match status" value="1"/>
</dbReference>
<evidence type="ECO:0000259" key="2">
    <source>
        <dbReference type="Pfam" id="PF10081"/>
    </source>
</evidence>
<keyword evidence="1" id="KW-0812">Transmembrane</keyword>
<evidence type="ECO:0000313" key="4">
    <source>
        <dbReference type="Proteomes" id="UP001596175"/>
    </source>
</evidence>
<accession>A0ABV9ZJF9</accession>
<protein>
    <submittedName>
        <fullName evidence="3">Alpha/beta-hydrolase family protein</fullName>
    </submittedName>
</protein>
<dbReference type="EMBL" id="JBHSKG010000015">
    <property type="protein sequence ID" value="MFC5141352.1"/>
    <property type="molecule type" value="Genomic_DNA"/>
</dbReference>
<feature type="domain" description="Alpha/beta-hydrolase catalytic" evidence="2">
    <location>
        <begin position="295"/>
        <end position="363"/>
    </location>
</feature>
<gene>
    <name evidence="3" type="ORF">ACFPK1_24150</name>
</gene>
<dbReference type="RefSeq" id="WP_378023506.1">
    <property type="nucleotide sequence ID" value="NZ_JBHSKG010000015.1"/>
</dbReference>
<dbReference type="Pfam" id="PF10081">
    <property type="entry name" value="Abhydrolase_9"/>
    <property type="match status" value="2"/>
</dbReference>
<sequence>MIAAVLLAVSTFPSMLPRGVVTQLVESAVLTGAGWRVDRWAGARGPGPLLVAPVGAWVAVTLGMQDAQRLDTGLASVGWAPLAVAGTAIVLAGRRGRERGPAATRVAVALTAALVVSAGGFAAGEAAAGGLPGGAVTPTADGGPGVVPVHVAVPLGPGSPGERADAAVRALREAGGLARRTVVVVVPTGSGWADPIALATLEAATGGDVATVTLAYDDAPSWLSYLTARDDAVATTGALLAAVGRTRVPGTRVLLYGQSLGALAGAEAWARHPAAADGALWVGPPADTRTAGGTVLAHVSDPAVVWSPRLLVAPPDRPTGTPWVPLVSFLQTSVDLLGAVGAPAGHGHHYGAEQRPAWDLLLRTGSCPATPRCP</sequence>
<keyword evidence="1" id="KW-1133">Transmembrane helix</keyword>
<evidence type="ECO:0000313" key="3">
    <source>
        <dbReference type="EMBL" id="MFC5141352.1"/>
    </source>
</evidence>
<feature type="transmembrane region" description="Helical" evidence="1">
    <location>
        <begin position="104"/>
        <end position="123"/>
    </location>
</feature>
<dbReference type="InterPro" id="IPR029058">
    <property type="entry name" value="AB_hydrolase_fold"/>
</dbReference>
<dbReference type="Proteomes" id="UP001596175">
    <property type="component" value="Unassembled WGS sequence"/>
</dbReference>